<evidence type="ECO:0000313" key="7">
    <source>
        <dbReference type="EMBL" id="GII95537.1"/>
    </source>
</evidence>
<name>A0A919VAL1_9ACTN</name>
<evidence type="ECO:0000256" key="1">
    <source>
        <dbReference type="ARBA" id="ARBA00001231"/>
    </source>
</evidence>
<gene>
    <name evidence="7" type="ORF">Ssi02_57680</name>
</gene>
<comment type="caution">
    <text evidence="7">The sequence shown here is derived from an EMBL/GenBank/DDBJ whole genome shotgun (WGS) entry which is preliminary data.</text>
</comment>
<sequence length="450" mass="46598">MSASAAARYHAAVRAEAAAAGVRAPLISGNLESGIGYSLGRIGTELPYPAGIGLTGDVDVAYRTALQAAREARAVGYDWTFSPTVDVRTTESDPILGVRAFGVDSAKTSELGSAQVRGFRDGGIISCAKHFPGHGDSVIDSHLGLPVIDRTRGELDEIHVPPFGDAIAAGVESIMVGHVVLPALGVDEPASVSAKVNREWLRERLQFDGVIITDSLRMAAISDRWSPEEAAVLALAAGADVVNAKCEADLLPSLVAAVRAAVDDGRLSIAEIDRSVERLTGLRRTIAGHGEPALDPKALDLPSRWDDPSRAFTVDAAGAVASTRDLVVIGESVLAKRIADAASARGIAVTLAARTASAEAVRELRREGETVLLPVVVPETSVSARDHATIAEIVAESEAGGVVALVVNGMMRAVTIANERVGVIVAPAVDAFGICSEAAVDAILDRVSAA</sequence>
<dbReference type="InterPro" id="IPR001764">
    <property type="entry name" value="Glyco_hydro_3_N"/>
</dbReference>
<dbReference type="InterPro" id="IPR017853">
    <property type="entry name" value="GH"/>
</dbReference>
<dbReference type="Pfam" id="PF00933">
    <property type="entry name" value="Glyco_hydro_3"/>
    <property type="match status" value="1"/>
</dbReference>
<proteinExistence type="inferred from homology"/>
<keyword evidence="5" id="KW-0326">Glycosidase</keyword>
<dbReference type="Gene3D" id="3.20.20.300">
    <property type="entry name" value="Glycoside hydrolase, family 3, N-terminal domain"/>
    <property type="match status" value="1"/>
</dbReference>
<dbReference type="RefSeq" id="WP_204030585.1">
    <property type="nucleotide sequence ID" value="NZ_BOOW01000036.1"/>
</dbReference>
<dbReference type="EC" id="3.2.1.52" evidence="3"/>
<organism evidence="7 8">
    <name type="scientific">Sinosporangium siamense</name>
    <dbReference type="NCBI Taxonomy" id="1367973"/>
    <lineage>
        <taxon>Bacteria</taxon>
        <taxon>Bacillati</taxon>
        <taxon>Actinomycetota</taxon>
        <taxon>Actinomycetes</taxon>
        <taxon>Streptosporangiales</taxon>
        <taxon>Streptosporangiaceae</taxon>
        <taxon>Sinosporangium</taxon>
    </lineage>
</organism>
<keyword evidence="4" id="KW-0378">Hydrolase</keyword>
<evidence type="ECO:0000256" key="2">
    <source>
        <dbReference type="ARBA" id="ARBA00005336"/>
    </source>
</evidence>
<dbReference type="Proteomes" id="UP000606172">
    <property type="component" value="Unassembled WGS sequence"/>
</dbReference>
<feature type="domain" description="Glycoside hydrolase family 3 N-terminal" evidence="6">
    <location>
        <begin position="18"/>
        <end position="280"/>
    </location>
</feature>
<evidence type="ECO:0000313" key="8">
    <source>
        <dbReference type="Proteomes" id="UP000606172"/>
    </source>
</evidence>
<evidence type="ECO:0000259" key="6">
    <source>
        <dbReference type="Pfam" id="PF00933"/>
    </source>
</evidence>
<dbReference type="GO" id="GO:0005975">
    <property type="term" value="P:carbohydrate metabolic process"/>
    <property type="evidence" value="ECO:0007669"/>
    <property type="project" value="InterPro"/>
</dbReference>
<evidence type="ECO:0000256" key="3">
    <source>
        <dbReference type="ARBA" id="ARBA00012663"/>
    </source>
</evidence>
<dbReference type="PANTHER" id="PTHR30480:SF13">
    <property type="entry name" value="BETA-HEXOSAMINIDASE"/>
    <property type="match status" value="1"/>
</dbReference>
<accession>A0A919VAL1</accession>
<dbReference type="InterPro" id="IPR050226">
    <property type="entry name" value="NagZ_Beta-hexosaminidase"/>
</dbReference>
<dbReference type="GO" id="GO:0009254">
    <property type="term" value="P:peptidoglycan turnover"/>
    <property type="evidence" value="ECO:0007669"/>
    <property type="project" value="TreeGrafter"/>
</dbReference>
<dbReference type="GO" id="GO:0004563">
    <property type="term" value="F:beta-N-acetylhexosaminidase activity"/>
    <property type="evidence" value="ECO:0007669"/>
    <property type="project" value="UniProtKB-EC"/>
</dbReference>
<dbReference type="SUPFAM" id="SSF51445">
    <property type="entry name" value="(Trans)glycosidases"/>
    <property type="match status" value="1"/>
</dbReference>
<evidence type="ECO:0000256" key="5">
    <source>
        <dbReference type="ARBA" id="ARBA00023295"/>
    </source>
</evidence>
<dbReference type="PANTHER" id="PTHR30480">
    <property type="entry name" value="BETA-HEXOSAMINIDASE-RELATED"/>
    <property type="match status" value="1"/>
</dbReference>
<comment type="catalytic activity">
    <reaction evidence="1">
        <text>Hydrolysis of terminal non-reducing N-acetyl-D-hexosamine residues in N-acetyl-beta-D-hexosaminides.</text>
        <dbReference type="EC" id="3.2.1.52"/>
    </reaction>
</comment>
<comment type="similarity">
    <text evidence="2">Belongs to the glycosyl hydrolase 3 family.</text>
</comment>
<reference evidence="7" key="1">
    <citation type="submission" date="2021-01" db="EMBL/GenBank/DDBJ databases">
        <title>Whole genome shotgun sequence of Sinosporangium siamense NBRC 109515.</title>
        <authorList>
            <person name="Komaki H."/>
            <person name="Tamura T."/>
        </authorList>
    </citation>
    <scope>NUCLEOTIDE SEQUENCE</scope>
    <source>
        <strain evidence="7">NBRC 109515</strain>
    </source>
</reference>
<protein>
    <recommendedName>
        <fullName evidence="3">beta-N-acetylhexosaminidase</fullName>
        <ecNumber evidence="3">3.2.1.52</ecNumber>
    </recommendedName>
</protein>
<dbReference type="EMBL" id="BOOW01000036">
    <property type="protein sequence ID" value="GII95537.1"/>
    <property type="molecule type" value="Genomic_DNA"/>
</dbReference>
<dbReference type="AlphaFoldDB" id="A0A919VAL1"/>
<keyword evidence="8" id="KW-1185">Reference proteome</keyword>
<evidence type="ECO:0000256" key="4">
    <source>
        <dbReference type="ARBA" id="ARBA00022801"/>
    </source>
</evidence>
<dbReference type="InterPro" id="IPR036962">
    <property type="entry name" value="Glyco_hydro_3_N_sf"/>
</dbReference>